<evidence type="ECO:0000313" key="1">
    <source>
        <dbReference type="EMBL" id="ADI19139.1"/>
    </source>
</evidence>
<accession>E0XXJ8</accession>
<proteinExistence type="predicted"/>
<sequence>MQKYVLLARVSNEFASAMLNKPQDRLEIVRPILNALNIEVCEFLFTSDSNFNFVGILKANSDDDVEALKNIVFASGNFSECNWIRAYESSEYKNVFEKGSQVMDSYVSSMVAAGNPK</sequence>
<name>E0XXJ8_9PROT</name>
<dbReference type="AlphaFoldDB" id="E0XXJ8"/>
<reference evidence="1" key="1">
    <citation type="journal article" date="2011" name="Environ. Microbiol.">
        <title>Time-series analyses of Monterey Bay coastal microbial picoplankton using a 'genome proxy' microarray.</title>
        <authorList>
            <person name="Rich V.I."/>
            <person name="Pham V.D."/>
            <person name="Eppley J."/>
            <person name="Shi Y."/>
            <person name="DeLong E.F."/>
        </authorList>
    </citation>
    <scope>NUCLEOTIDE SEQUENCE</scope>
</reference>
<protein>
    <recommendedName>
        <fullName evidence="2">GYD domain-containing protein</fullName>
    </recommendedName>
</protein>
<evidence type="ECO:0008006" key="2">
    <source>
        <dbReference type="Google" id="ProtNLM"/>
    </source>
</evidence>
<dbReference type="EMBL" id="GU474911">
    <property type="protein sequence ID" value="ADI19139.1"/>
    <property type="molecule type" value="Genomic_DNA"/>
</dbReference>
<organism evidence="1">
    <name type="scientific">uncultured alpha proteobacterium HF0070_34E11</name>
    <dbReference type="NCBI Taxonomy" id="710807"/>
    <lineage>
        <taxon>Bacteria</taxon>
        <taxon>Pseudomonadati</taxon>
        <taxon>Pseudomonadota</taxon>
        <taxon>Alphaproteobacteria</taxon>
        <taxon>environmental samples</taxon>
    </lineage>
</organism>